<dbReference type="PANTHER" id="PTHR33124:SF12">
    <property type="entry name" value="TRANSCRIPTION FACTOR BHLH148"/>
    <property type="match status" value="1"/>
</dbReference>
<dbReference type="InterPro" id="IPR044660">
    <property type="entry name" value="IBH1-like"/>
</dbReference>
<organism evidence="6 7">
    <name type="scientific">Colocasia esculenta</name>
    <name type="common">Wild taro</name>
    <name type="synonym">Arum esculentum</name>
    <dbReference type="NCBI Taxonomy" id="4460"/>
    <lineage>
        <taxon>Eukaryota</taxon>
        <taxon>Viridiplantae</taxon>
        <taxon>Streptophyta</taxon>
        <taxon>Embryophyta</taxon>
        <taxon>Tracheophyta</taxon>
        <taxon>Spermatophyta</taxon>
        <taxon>Magnoliopsida</taxon>
        <taxon>Liliopsida</taxon>
        <taxon>Araceae</taxon>
        <taxon>Aroideae</taxon>
        <taxon>Colocasieae</taxon>
        <taxon>Colocasia</taxon>
    </lineage>
</organism>
<comment type="caution">
    <text evidence="6">The sequence shown here is derived from an EMBL/GenBank/DDBJ whole genome shotgun (WGS) entry which is preliminary data.</text>
</comment>
<dbReference type="OrthoDB" id="752225at2759"/>
<gene>
    <name evidence="6" type="ORF">Taro_032326</name>
</gene>
<dbReference type="CDD" id="cd11444">
    <property type="entry name" value="bHLH_AtIBH1_like"/>
    <property type="match status" value="1"/>
</dbReference>
<keyword evidence="7" id="KW-1185">Reference proteome</keyword>
<reference evidence="6" key="1">
    <citation type="submission" date="2017-07" db="EMBL/GenBank/DDBJ databases">
        <title>Taro Niue Genome Assembly and Annotation.</title>
        <authorList>
            <person name="Atibalentja N."/>
            <person name="Keating K."/>
            <person name="Fields C.J."/>
        </authorList>
    </citation>
    <scope>NUCLEOTIDE SEQUENCE</scope>
    <source>
        <strain evidence="6">Niue_2</strain>
        <tissue evidence="6">Leaf</tissue>
    </source>
</reference>
<evidence type="ECO:0000313" key="6">
    <source>
        <dbReference type="EMBL" id="MQL99601.1"/>
    </source>
</evidence>
<comment type="subcellular location">
    <subcellularLocation>
        <location evidence="1">Nucleus</location>
    </subcellularLocation>
</comment>
<keyword evidence="4" id="KW-0804">Transcription</keyword>
<dbReference type="InterPro" id="IPR044549">
    <property type="entry name" value="bHLH_AtIBH1-like"/>
</dbReference>
<evidence type="ECO:0000256" key="3">
    <source>
        <dbReference type="ARBA" id="ARBA00023015"/>
    </source>
</evidence>
<dbReference type="SUPFAM" id="SSF47459">
    <property type="entry name" value="HLH, helix-loop-helix DNA-binding domain"/>
    <property type="match status" value="1"/>
</dbReference>
<dbReference type="GO" id="GO:0006355">
    <property type="term" value="P:regulation of DNA-templated transcription"/>
    <property type="evidence" value="ECO:0007669"/>
    <property type="project" value="InterPro"/>
</dbReference>
<proteinExistence type="inferred from homology"/>
<evidence type="ECO:0000256" key="4">
    <source>
        <dbReference type="ARBA" id="ARBA00023163"/>
    </source>
</evidence>
<dbReference type="EMBL" id="NMUH01002378">
    <property type="protein sequence ID" value="MQL99601.1"/>
    <property type="molecule type" value="Genomic_DNA"/>
</dbReference>
<dbReference type="Proteomes" id="UP000652761">
    <property type="component" value="Unassembled WGS sequence"/>
</dbReference>
<evidence type="ECO:0000256" key="1">
    <source>
        <dbReference type="ARBA" id="ARBA00004123"/>
    </source>
</evidence>
<name>A0A843VR36_COLES</name>
<dbReference type="GO" id="GO:0005634">
    <property type="term" value="C:nucleus"/>
    <property type="evidence" value="ECO:0007669"/>
    <property type="project" value="UniProtKB-SubCell"/>
</dbReference>
<evidence type="ECO:0000256" key="2">
    <source>
        <dbReference type="ARBA" id="ARBA00005510"/>
    </source>
</evidence>
<accession>A0A843VR36</accession>
<evidence type="ECO:0000313" key="7">
    <source>
        <dbReference type="Proteomes" id="UP000652761"/>
    </source>
</evidence>
<comment type="similarity">
    <text evidence="2">Belongs to the bHLH protein family.</text>
</comment>
<keyword evidence="5" id="KW-0539">Nucleus</keyword>
<evidence type="ECO:0008006" key="8">
    <source>
        <dbReference type="Google" id="ProtNLM"/>
    </source>
</evidence>
<dbReference type="GO" id="GO:0046983">
    <property type="term" value="F:protein dimerization activity"/>
    <property type="evidence" value="ECO:0007669"/>
    <property type="project" value="InterPro"/>
</dbReference>
<evidence type="ECO:0000256" key="5">
    <source>
        <dbReference type="ARBA" id="ARBA00023242"/>
    </source>
</evidence>
<dbReference type="SMR" id="A0A843VR36"/>
<protein>
    <recommendedName>
        <fullName evidence="8">BHLH domain-containing protein</fullName>
    </recommendedName>
</protein>
<dbReference type="PANTHER" id="PTHR33124">
    <property type="entry name" value="TRANSCRIPTION FACTOR IBH1-LIKE 1"/>
    <property type="match status" value="1"/>
</dbReference>
<dbReference type="InterPro" id="IPR036638">
    <property type="entry name" value="HLH_DNA-bd_sf"/>
</dbReference>
<keyword evidence="3" id="KW-0805">Transcription regulation</keyword>
<dbReference type="GO" id="GO:0000976">
    <property type="term" value="F:transcription cis-regulatory region binding"/>
    <property type="evidence" value="ECO:0007669"/>
    <property type="project" value="UniProtKB-ARBA"/>
</dbReference>
<dbReference type="AlphaFoldDB" id="A0A843VR36"/>
<sequence>MKDSLQSHLLALAVRSWTSPGSSLPRPSSSRMLVRLAVRRRKSSERRLLRGVLIRGCSTGPVPANSSTRWDVHADHVSSNINSTRRMIKCRVRSLQRLVPDGDVVDSLDRLLREAADYIACLQLQVKIMRAMVDVLSAGHPSSTTE</sequence>